<proteinExistence type="predicted"/>
<comment type="caution">
    <text evidence="2">The sequence shown here is derived from an EMBL/GenBank/DDBJ whole genome shotgun (WGS) entry which is preliminary data.</text>
</comment>
<reference evidence="2 3" key="1">
    <citation type="submission" date="2011-12" db="EMBL/GenBank/DDBJ databases">
        <title>The Genome Sequence of Prevotella maculosa OT 289.</title>
        <authorList>
            <consortium name="The Broad Institute Genome Sequencing Platform"/>
            <person name="Earl A."/>
            <person name="Ward D."/>
            <person name="Feldgarden M."/>
            <person name="Gevers D."/>
            <person name="Izard J."/>
            <person name="Blanton J.M."/>
            <person name="Mathney J."/>
            <person name="Tanner A.C."/>
            <person name="Dewhirst F.E."/>
            <person name="Young S.K."/>
            <person name="Zeng Q."/>
            <person name="Gargeya S."/>
            <person name="Fitzgerald M."/>
            <person name="Haas B."/>
            <person name="Abouelleil A."/>
            <person name="Alvarado L."/>
            <person name="Arachchi H.M."/>
            <person name="Berlin A."/>
            <person name="Chapman S.B."/>
            <person name="Gearin G."/>
            <person name="Goldberg J."/>
            <person name="Griggs A."/>
            <person name="Gujja S."/>
            <person name="Hansen M."/>
            <person name="Heiman D."/>
            <person name="Howarth C."/>
            <person name="Larimer J."/>
            <person name="Lui A."/>
            <person name="MacDonald P.J.P."/>
            <person name="McCowen C."/>
            <person name="Montmayeur A."/>
            <person name="Murphy C."/>
            <person name="Neiman D."/>
            <person name="Pearson M."/>
            <person name="Priest M."/>
            <person name="Roberts A."/>
            <person name="Saif S."/>
            <person name="Shea T."/>
            <person name="Sisk P."/>
            <person name="Stolte C."/>
            <person name="Sykes S."/>
            <person name="Wortman J."/>
            <person name="Nusbaum C."/>
            <person name="Birren B."/>
        </authorList>
    </citation>
    <scope>NUCLEOTIDE SEQUENCE [LARGE SCALE GENOMIC DNA]</scope>
    <source>
        <strain evidence="2 3">OT 289</strain>
    </source>
</reference>
<dbReference type="HOGENOM" id="CLU_1804446_0_0_10"/>
<dbReference type="Proteomes" id="UP000003167">
    <property type="component" value="Unassembled WGS sequence"/>
</dbReference>
<protein>
    <submittedName>
        <fullName evidence="2">Uncharacterized protein</fullName>
    </submittedName>
</protein>
<gene>
    <name evidence="2" type="ORF">HMPREF9944_00225</name>
</gene>
<evidence type="ECO:0000313" key="3">
    <source>
        <dbReference type="Proteomes" id="UP000003167"/>
    </source>
</evidence>
<dbReference type="AlphaFoldDB" id="H1HJ81"/>
<keyword evidence="1" id="KW-0472">Membrane</keyword>
<keyword evidence="1" id="KW-0812">Transmembrane</keyword>
<evidence type="ECO:0000256" key="1">
    <source>
        <dbReference type="SAM" id="Phobius"/>
    </source>
</evidence>
<dbReference type="STRING" id="999422.HMPREF9944_00225"/>
<keyword evidence="3" id="KW-1185">Reference proteome</keyword>
<sequence length="143" mass="16732">MEDDHSFYIFLFLPWKKIFSVKISFIFHGRRASFLHFFISSMEDVRFFSVQPLSTMVEAPRPFDFLISGGARLAFYASLFEKQFFLTGSFAHANRVTLSERVGENLFAYAIFDIVLNGAFQRPCTKLYVISFRCNEFFGRVRD</sequence>
<feature type="transmembrane region" description="Helical" evidence="1">
    <location>
        <begin position="6"/>
        <end position="27"/>
    </location>
</feature>
<evidence type="ECO:0000313" key="2">
    <source>
        <dbReference type="EMBL" id="EHO74080.1"/>
    </source>
</evidence>
<organism evidence="2 3">
    <name type="scientific">Segatella maculosa OT 289</name>
    <dbReference type="NCBI Taxonomy" id="999422"/>
    <lineage>
        <taxon>Bacteria</taxon>
        <taxon>Pseudomonadati</taxon>
        <taxon>Bacteroidota</taxon>
        <taxon>Bacteroidia</taxon>
        <taxon>Bacteroidales</taxon>
        <taxon>Prevotellaceae</taxon>
        <taxon>Segatella</taxon>
    </lineage>
</organism>
<keyword evidence="1" id="KW-1133">Transmembrane helix</keyword>
<accession>H1HJ81</accession>
<dbReference type="EMBL" id="AGEK01000012">
    <property type="protein sequence ID" value="EHO74080.1"/>
    <property type="molecule type" value="Genomic_DNA"/>
</dbReference>
<name>H1HJ81_9BACT</name>